<dbReference type="AlphaFoldDB" id="A0AAD5T8G8"/>
<keyword evidence="6" id="KW-1185">Reference proteome</keyword>
<sequence>MTAVYSQHQQSPAFYMPTLQAPAYPELEEDTDHPSRSSVRKNSASFHTTDDAESGSDDEYRSSRSPAKRRSSDNSGQRKKAGRRAITETPANKRIAQNRQAQRAFRERKEAYLHGLEAQVVQQAKRIEELVAENAMLKELAVSSASRKDTPMSLVSPTTDFNFVSFSSPELLRQQQQQVSGRASPADTTSFSNMLFQAQEQRPQQQEQPQQQEISFVNSPISNYSDDSMPSNLLRPTPSTDTDIMQLFAFDSTPHNLPQHVEAMQQFDEIFNSLLSATPNSQSSQLCIVPEFQAEMDSLDFQVDASTPVTPVSIPHLTCMQRALKELPSLHKSHAIVDEMGECFTAFAAKCCSQGLPNMNDVPISSNEQLAMIHARELLLGTCNKEDFMKAEAILEISKKKHRVHYERLVRNWDLAVYANYVDF</sequence>
<comment type="caution">
    <text evidence="5">The sequence shown here is derived from an EMBL/GenBank/DDBJ whole genome shotgun (WGS) entry which is preliminary data.</text>
</comment>
<dbReference type="GO" id="GO:0000976">
    <property type="term" value="F:transcription cis-regulatory region binding"/>
    <property type="evidence" value="ECO:0007669"/>
    <property type="project" value="InterPro"/>
</dbReference>
<evidence type="ECO:0000256" key="2">
    <source>
        <dbReference type="ARBA" id="ARBA00023242"/>
    </source>
</evidence>
<dbReference type="PANTHER" id="PTHR40621">
    <property type="entry name" value="TRANSCRIPTION FACTOR KAPC-RELATED"/>
    <property type="match status" value="1"/>
</dbReference>
<dbReference type="Gene3D" id="1.20.5.170">
    <property type="match status" value="1"/>
</dbReference>
<dbReference type="GO" id="GO:0090575">
    <property type="term" value="C:RNA polymerase II transcription regulator complex"/>
    <property type="evidence" value="ECO:0007669"/>
    <property type="project" value="TreeGrafter"/>
</dbReference>
<dbReference type="Proteomes" id="UP001211907">
    <property type="component" value="Unassembled WGS sequence"/>
</dbReference>
<evidence type="ECO:0000256" key="3">
    <source>
        <dbReference type="SAM" id="MobiDB-lite"/>
    </source>
</evidence>
<evidence type="ECO:0000259" key="4">
    <source>
        <dbReference type="PROSITE" id="PS00036"/>
    </source>
</evidence>
<feature type="compositionally biased region" description="Polar residues" evidence="3">
    <location>
        <begin position="1"/>
        <end position="12"/>
    </location>
</feature>
<evidence type="ECO:0000256" key="1">
    <source>
        <dbReference type="ARBA" id="ARBA00004123"/>
    </source>
</evidence>
<gene>
    <name evidence="5" type="ORF">HK100_011721</name>
</gene>
<dbReference type="InterPro" id="IPR050936">
    <property type="entry name" value="AP-1-like"/>
</dbReference>
<dbReference type="InterPro" id="IPR046347">
    <property type="entry name" value="bZIP_sf"/>
</dbReference>
<dbReference type="PANTHER" id="PTHR40621:SF6">
    <property type="entry name" value="AP-1-LIKE TRANSCRIPTION FACTOR YAP1-RELATED"/>
    <property type="match status" value="1"/>
</dbReference>
<dbReference type="PROSITE" id="PS00036">
    <property type="entry name" value="BZIP_BASIC"/>
    <property type="match status" value="1"/>
</dbReference>
<name>A0AAD5T8G8_9FUNG</name>
<keyword evidence="2" id="KW-0539">Nucleus</keyword>
<dbReference type="InterPro" id="IPR004827">
    <property type="entry name" value="bZIP"/>
</dbReference>
<proteinExistence type="predicted"/>
<dbReference type="GO" id="GO:0001228">
    <property type="term" value="F:DNA-binding transcription activator activity, RNA polymerase II-specific"/>
    <property type="evidence" value="ECO:0007669"/>
    <property type="project" value="TreeGrafter"/>
</dbReference>
<reference evidence="5" key="1">
    <citation type="submission" date="2020-05" db="EMBL/GenBank/DDBJ databases">
        <title>Phylogenomic resolution of chytrid fungi.</title>
        <authorList>
            <person name="Stajich J.E."/>
            <person name="Amses K."/>
            <person name="Simmons R."/>
            <person name="Seto K."/>
            <person name="Myers J."/>
            <person name="Bonds A."/>
            <person name="Quandt C.A."/>
            <person name="Barry K."/>
            <person name="Liu P."/>
            <person name="Grigoriev I."/>
            <person name="Longcore J.E."/>
            <person name="James T.Y."/>
        </authorList>
    </citation>
    <scope>NUCLEOTIDE SEQUENCE</scope>
    <source>
        <strain evidence="5">JEL0513</strain>
    </source>
</reference>
<feature type="region of interest" description="Disordered" evidence="3">
    <location>
        <begin position="1"/>
        <end position="103"/>
    </location>
</feature>
<feature type="compositionally biased region" description="Polar residues" evidence="3">
    <location>
        <begin position="36"/>
        <end position="47"/>
    </location>
</feature>
<comment type="subcellular location">
    <subcellularLocation>
        <location evidence="1">Nucleus</location>
    </subcellularLocation>
</comment>
<dbReference type="CDD" id="cd14688">
    <property type="entry name" value="bZIP_YAP"/>
    <property type="match status" value="1"/>
</dbReference>
<evidence type="ECO:0000313" key="5">
    <source>
        <dbReference type="EMBL" id="KAJ3139384.1"/>
    </source>
</evidence>
<protein>
    <recommendedName>
        <fullName evidence="4">BZIP domain-containing protein</fullName>
    </recommendedName>
</protein>
<organism evidence="5 6">
    <name type="scientific">Physocladia obscura</name>
    <dbReference type="NCBI Taxonomy" id="109957"/>
    <lineage>
        <taxon>Eukaryota</taxon>
        <taxon>Fungi</taxon>
        <taxon>Fungi incertae sedis</taxon>
        <taxon>Chytridiomycota</taxon>
        <taxon>Chytridiomycota incertae sedis</taxon>
        <taxon>Chytridiomycetes</taxon>
        <taxon>Chytridiales</taxon>
        <taxon>Chytriomycetaceae</taxon>
        <taxon>Physocladia</taxon>
    </lineage>
</organism>
<dbReference type="SMART" id="SM00338">
    <property type="entry name" value="BRLZ"/>
    <property type="match status" value="1"/>
</dbReference>
<dbReference type="EMBL" id="JADGJH010000076">
    <property type="protein sequence ID" value="KAJ3139384.1"/>
    <property type="molecule type" value="Genomic_DNA"/>
</dbReference>
<feature type="domain" description="BZIP" evidence="4">
    <location>
        <begin position="93"/>
        <end position="108"/>
    </location>
</feature>
<evidence type="ECO:0000313" key="6">
    <source>
        <dbReference type="Proteomes" id="UP001211907"/>
    </source>
</evidence>
<dbReference type="SUPFAM" id="SSF57959">
    <property type="entry name" value="Leucine zipper domain"/>
    <property type="match status" value="1"/>
</dbReference>
<accession>A0AAD5T8G8</accession>